<evidence type="ECO:0000256" key="13">
    <source>
        <dbReference type="ARBA" id="ARBA00023204"/>
    </source>
</evidence>
<sequence length="584" mass="63739">MTTFKEFADVCEEIEGISSSLEITTVVSALLQRISESSDPDAELSIASRFVMGKVFPDWSAVELGVGPSLLYESISRTAGVSVKQIKQLIRETGDVGEAARVALETGVAGSPGARATQTTFLDFTDGGVGDDEGGSGDGKGGSGADGHLTIVEVFERMLSIAQASGKGSQQIKIKNLQYLFGTVSPLESRYIARIVLEELRIGVGEGLVRNAIAQAFGEDAVAVERSYMLINDLGEVAVTAFHHDLEQVSIMLGRPIKMMLAQIGSFDDVKGLYAAEWKFDGARVQIHKDGDDVRIFSRRLENVTKSLPDIVNMIKSQVTANQMILDGEVVATGPAGKPLAFQELMRRFRRKYKVSAMAEKVPLHLNLFDIMYLDGEALIDEPLHIRRTRLESMVRPHDDAARITVAEQVVTNDPDVAHTVYQAALDAGHEGIMLKNPDSAYSPGKRGKNWLKIKPIMETLDLVVVGANWGEGRRANLIGSYMLACHDPDTAEFLEIGRVGTGITDEQLAELTELFSQYIISEDGGAIELKPAVVFEIAYEEIQRSTHYASGYALRFPRLVRVRFDKTPEDADDVERVGMLAGG</sequence>
<dbReference type="GO" id="GO:0051301">
    <property type="term" value="P:cell division"/>
    <property type="evidence" value="ECO:0007669"/>
    <property type="project" value="UniProtKB-KW"/>
</dbReference>
<name>A0A7G9YL01_9EURY</name>
<dbReference type="Pfam" id="PF01068">
    <property type="entry name" value="DNA_ligase_A_M"/>
    <property type="match status" value="1"/>
</dbReference>
<dbReference type="PANTHER" id="PTHR45674">
    <property type="entry name" value="DNA LIGASE 1/3 FAMILY MEMBER"/>
    <property type="match status" value="1"/>
</dbReference>
<dbReference type="FunFam" id="1.10.3260.10:FF:000007">
    <property type="entry name" value="DNA ligase"/>
    <property type="match status" value="1"/>
</dbReference>
<dbReference type="FunFam" id="3.30.470.30:FF:000012">
    <property type="entry name" value="Probable DNA ligase"/>
    <property type="match status" value="1"/>
</dbReference>
<dbReference type="AlphaFoldDB" id="A0A7G9YL01"/>
<accession>A0A7G9YL01</accession>
<proteinExistence type="inferred from homology"/>
<dbReference type="Gene3D" id="3.30.470.30">
    <property type="entry name" value="DNA ligase/mRNA capping enzyme"/>
    <property type="match status" value="1"/>
</dbReference>
<keyword evidence="12 15" id="KW-0233">DNA recombination</keyword>
<dbReference type="GO" id="GO:0006310">
    <property type="term" value="P:DNA recombination"/>
    <property type="evidence" value="ECO:0007669"/>
    <property type="project" value="UniProtKB-UniRule"/>
</dbReference>
<dbReference type="FunFam" id="2.40.50.140:FF:000163">
    <property type="entry name" value="Probable DNA ligase"/>
    <property type="match status" value="1"/>
</dbReference>
<feature type="binding site" evidence="15">
    <location>
        <position position="447"/>
    </location>
    <ligand>
        <name>ATP</name>
        <dbReference type="ChEBI" id="CHEBI:30616"/>
    </ligand>
</feature>
<evidence type="ECO:0000256" key="15">
    <source>
        <dbReference type="HAMAP-Rule" id="MF_00407"/>
    </source>
</evidence>
<comment type="similarity">
    <text evidence="2 15 16">Belongs to the ATP-dependent DNA ligase family.</text>
</comment>
<dbReference type="InterPro" id="IPR036599">
    <property type="entry name" value="DNA_ligase_N_sf"/>
</dbReference>
<dbReference type="Pfam" id="PF04675">
    <property type="entry name" value="DNA_ligase_A_N"/>
    <property type="match status" value="1"/>
</dbReference>
<dbReference type="PROSITE" id="PS50160">
    <property type="entry name" value="DNA_LIGASE_A3"/>
    <property type="match status" value="1"/>
</dbReference>
<evidence type="ECO:0000256" key="3">
    <source>
        <dbReference type="ARBA" id="ARBA00013308"/>
    </source>
</evidence>
<keyword evidence="6 15" id="KW-0235">DNA replication</keyword>
<feature type="binding site" evidence="15">
    <location>
        <position position="284"/>
    </location>
    <ligand>
        <name>ATP</name>
        <dbReference type="ChEBI" id="CHEBI:30616"/>
    </ligand>
</feature>
<evidence type="ECO:0000256" key="14">
    <source>
        <dbReference type="ARBA" id="ARBA00023306"/>
    </source>
</evidence>
<keyword evidence="4 15" id="KW-0436">Ligase</keyword>
<evidence type="ECO:0000256" key="7">
    <source>
        <dbReference type="ARBA" id="ARBA00022723"/>
    </source>
</evidence>
<feature type="domain" description="ATP-dependent DNA ligase family profile" evidence="17">
    <location>
        <begin position="357"/>
        <end position="488"/>
    </location>
</feature>
<dbReference type="PROSITE" id="PS00697">
    <property type="entry name" value="DNA_LIGASE_A1"/>
    <property type="match status" value="1"/>
</dbReference>
<dbReference type="Gene3D" id="1.10.3260.10">
    <property type="entry name" value="DNA ligase, ATP-dependent, N-terminal domain"/>
    <property type="match status" value="1"/>
</dbReference>
<evidence type="ECO:0000256" key="11">
    <source>
        <dbReference type="ARBA" id="ARBA00022842"/>
    </source>
</evidence>
<keyword evidence="10 15" id="KW-0067">ATP-binding</keyword>
<dbReference type="EC" id="6.5.1.1" evidence="15"/>
<dbReference type="SUPFAM" id="SSF50249">
    <property type="entry name" value="Nucleic acid-binding proteins"/>
    <property type="match status" value="1"/>
</dbReference>
<dbReference type="EMBL" id="MT631358">
    <property type="protein sequence ID" value="QNO48685.1"/>
    <property type="molecule type" value="Genomic_DNA"/>
</dbReference>
<dbReference type="GO" id="GO:0071897">
    <property type="term" value="P:DNA biosynthetic process"/>
    <property type="evidence" value="ECO:0007669"/>
    <property type="project" value="InterPro"/>
</dbReference>
<keyword evidence="5 15" id="KW-0132">Cell division</keyword>
<keyword evidence="7 15" id="KW-0479">Metal-binding</keyword>
<dbReference type="SUPFAM" id="SSF117018">
    <property type="entry name" value="ATP-dependent DNA ligase DNA-binding domain"/>
    <property type="match status" value="1"/>
</dbReference>
<protein>
    <recommendedName>
        <fullName evidence="3 15">DNA ligase</fullName>
        <ecNumber evidence="15">6.5.1.1</ecNumber>
    </recommendedName>
    <alternativeName>
        <fullName evidence="15">Polydeoxyribonucleotide synthase [ATP]</fullName>
    </alternativeName>
</protein>
<evidence type="ECO:0000256" key="9">
    <source>
        <dbReference type="ARBA" id="ARBA00022763"/>
    </source>
</evidence>
<keyword evidence="8 15" id="KW-0547">Nucleotide-binding</keyword>
<comment type="function">
    <text evidence="15">DNA ligase that seals nicks in double-stranded DNA during DNA replication, DNA recombination and DNA repair.</text>
</comment>
<dbReference type="InterPro" id="IPR012310">
    <property type="entry name" value="DNA_ligase_ATP-dep_cent"/>
</dbReference>
<organism evidence="18">
    <name type="scientific">Candidatus Methanogaster sp. ANME-2c ERB4</name>
    <dbReference type="NCBI Taxonomy" id="2759911"/>
    <lineage>
        <taxon>Archaea</taxon>
        <taxon>Methanobacteriati</taxon>
        <taxon>Methanobacteriota</taxon>
        <taxon>Stenosarchaea group</taxon>
        <taxon>Methanomicrobia</taxon>
        <taxon>Methanosarcinales</taxon>
        <taxon>ANME-2 cluster</taxon>
        <taxon>Candidatus Methanogasteraceae</taxon>
        <taxon>Candidatus Methanogaster</taxon>
    </lineage>
</organism>
<dbReference type="InterPro" id="IPR022865">
    <property type="entry name" value="DNA_ligae_ATP-dep_bac/arc"/>
</dbReference>
<dbReference type="GO" id="GO:0003910">
    <property type="term" value="F:DNA ligase (ATP) activity"/>
    <property type="evidence" value="ECO:0007669"/>
    <property type="project" value="UniProtKB-UniRule"/>
</dbReference>
<feature type="binding site" evidence="15">
    <location>
        <position position="369"/>
    </location>
    <ligand>
        <name>ATP</name>
        <dbReference type="ChEBI" id="CHEBI:30616"/>
    </ligand>
</feature>
<feature type="active site" description="N6-AMP-lysine intermediate" evidence="15">
    <location>
        <position position="279"/>
    </location>
</feature>
<feature type="binding site" evidence="15">
    <location>
        <position position="277"/>
    </location>
    <ligand>
        <name>ATP</name>
        <dbReference type="ChEBI" id="CHEBI:30616"/>
    </ligand>
</feature>
<dbReference type="GO" id="GO:0003677">
    <property type="term" value="F:DNA binding"/>
    <property type="evidence" value="ECO:0007669"/>
    <property type="project" value="InterPro"/>
</dbReference>
<gene>
    <name evidence="15 18" type="primary">lig</name>
    <name evidence="18" type="ORF">AMAKCJMG_00019</name>
</gene>
<dbReference type="InterPro" id="IPR012340">
    <property type="entry name" value="NA-bd_OB-fold"/>
</dbReference>
<dbReference type="SUPFAM" id="SSF56091">
    <property type="entry name" value="DNA ligase/mRNA capping enzyme, catalytic domain"/>
    <property type="match status" value="1"/>
</dbReference>
<dbReference type="InterPro" id="IPR050191">
    <property type="entry name" value="ATP-dep_DNA_ligase"/>
</dbReference>
<evidence type="ECO:0000256" key="16">
    <source>
        <dbReference type="RuleBase" id="RU004196"/>
    </source>
</evidence>
<dbReference type="CDD" id="cd07901">
    <property type="entry name" value="Adenylation_DNA_ligase_Arch_LigB"/>
    <property type="match status" value="1"/>
</dbReference>
<dbReference type="PANTHER" id="PTHR45674:SF7">
    <property type="entry name" value="DNA LIGASE"/>
    <property type="match status" value="1"/>
</dbReference>
<dbReference type="InterPro" id="IPR012309">
    <property type="entry name" value="DNA_ligase_ATP-dep_C"/>
</dbReference>
<evidence type="ECO:0000259" key="17">
    <source>
        <dbReference type="PROSITE" id="PS50160"/>
    </source>
</evidence>
<keyword evidence="13 15" id="KW-0234">DNA repair</keyword>
<dbReference type="InterPro" id="IPR012308">
    <property type="entry name" value="DNA_ligase_ATP-dep_N"/>
</dbReference>
<evidence type="ECO:0000256" key="8">
    <source>
        <dbReference type="ARBA" id="ARBA00022741"/>
    </source>
</evidence>
<reference evidence="18" key="1">
    <citation type="submission" date="2020-06" db="EMBL/GenBank/DDBJ databases">
        <title>Unique genomic features of the anaerobic methanotrophic archaea.</title>
        <authorList>
            <person name="Chadwick G.L."/>
            <person name="Skennerton C.T."/>
            <person name="Laso-Perez R."/>
            <person name="Leu A.O."/>
            <person name="Speth D.R."/>
            <person name="Yu H."/>
            <person name="Morgan-Lang C."/>
            <person name="Hatzenpichler R."/>
            <person name="Goudeau D."/>
            <person name="Malmstrom R."/>
            <person name="Brazelton W.J."/>
            <person name="Woyke T."/>
            <person name="Hallam S.J."/>
            <person name="Tyson G.W."/>
            <person name="Wegener G."/>
            <person name="Boetius A."/>
            <person name="Orphan V."/>
        </authorList>
    </citation>
    <scope>NUCLEOTIDE SEQUENCE</scope>
</reference>
<keyword evidence="9 15" id="KW-0227">DNA damage</keyword>
<dbReference type="GO" id="GO:0046872">
    <property type="term" value="F:metal ion binding"/>
    <property type="evidence" value="ECO:0007669"/>
    <property type="project" value="UniProtKB-KW"/>
</dbReference>
<comment type="cofactor">
    <cofactor evidence="1 15">
        <name>Mg(2+)</name>
        <dbReference type="ChEBI" id="CHEBI:18420"/>
    </cofactor>
</comment>
<feature type="binding site" evidence="15">
    <location>
        <position position="453"/>
    </location>
    <ligand>
        <name>ATP</name>
        <dbReference type="ChEBI" id="CHEBI:30616"/>
    </ligand>
</feature>
<feature type="binding site" evidence="15">
    <location>
        <position position="299"/>
    </location>
    <ligand>
        <name>ATP</name>
        <dbReference type="ChEBI" id="CHEBI:30616"/>
    </ligand>
</feature>
<dbReference type="CDD" id="cd07972">
    <property type="entry name" value="OBF_DNA_ligase_Arch_LigB"/>
    <property type="match status" value="1"/>
</dbReference>
<dbReference type="HAMAP" id="MF_00407">
    <property type="entry name" value="DNA_ligase"/>
    <property type="match status" value="1"/>
</dbReference>
<dbReference type="GO" id="GO:0006273">
    <property type="term" value="P:lagging strand elongation"/>
    <property type="evidence" value="ECO:0007669"/>
    <property type="project" value="TreeGrafter"/>
</dbReference>
<dbReference type="InterPro" id="IPR016059">
    <property type="entry name" value="DNA_ligase_ATP-dep_CS"/>
</dbReference>
<dbReference type="GO" id="GO:0005524">
    <property type="term" value="F:ATP binding"/>
    <property type="evidence" value="ECO:0007669"/>
    <property type="project" value="UniProtKB-UniRule"/>
</dbReference>
<dbReference type="Pfam" id="PF04679">
    <property type="entry name" value="DNA_ligase_A_C"/>
    <property type="match status" value="1"/>
</dbReference>
<dbReference type="Gene3D" id="2.40.50.140">
    <property type="entry name" value="Nucleic acid-binding proteins"/>
    <property type="match status" value="1"/>
</dbReference>
<dbReference type="InterPro" id="IPR000977">
    <property type="entry name" value="DNA_ligase_ATP-dep"/>
</dbReference>
<evidence type="ECO:0000256" key="2">
    <source>
        <dbReference type="ARBA" id="ARBA00007572"/>
    </source>
</evidence>
<evidence type="ECO:0000256" key="1">
    <source>
        <dbReference type="ARBA" id="ARBA00001946"/>
    </source>
</evidence>
<feature type="binding site" evidence="15">
    <location>
        <position position="329"/>
    </location>
    <ligand>
        <name>ATP</name>
        <dbReference type="ChEBI" id="CHEBI:30616"/>
    </ligand>
</feature>
<dbReference type="NCBIfam" id="TIGR00574">
    <property type="entry name" value="dnl1"/>
    <property type="match status" value="1"/>
</dbReference>
<evidence type="ECO:0000313" key="18">
    <source>
        <dbReference type="EMBL" id="QNO48685.1"/>
    </source>
</evidence>
<evidence type="ECO:0000256" key="12">
    <source>
        <dbReference type="ARBA" id="ARBA00023172"/>
    </source>
</evidence>
<evidence type="ECO:0000256" key="6">
    <source>
        <dbReference type="ARBA" id="ARBA00022705"/>
    </source>
</evidence>
<evidence type="ECO:0000256" key="5">
    <source>
        <dbReference type="ARBA" id="ARBA00022618"/>
    </source>
</evidence>
<evidence type="ECO:0000256" key="4">
    <source>
        <dbReference type="ARBA" id="ARBA00022598"/>
    </source>
</evidence>
<comment type="catalytic activity">
    <reaction evidence="15">
        <text>ATP + (deoxyribonucleotide)n-3'-hydroxyl + 5'-phospho-(deoxyribonucleotide)m = (deoxyribonucleotide)n+m + AMP + diphosphate.</text>
        <dbReference type="EC" id="6.5.1.1"/>
    </reaction>
</comment>
<evidence type="ECO:0000256" key="10">
    <source>
        <dbReference type="ARBA" id="ARBA00022840"/>
    </source>
</evidence>
<keyword evidence="14 15" id="KW-0131">Cell cycle</keyword>
<keyword evidence="11 15" id="KW-0460">Magnesium</keyword>
<dbReference type="GO" id="GO:0006281">
    <property type="term" value="P:DNA repair"/>
    <property type="evidence" value="ECO:0007669"/>
    <property type="project" value="UniProtKB-UniRule"/>
</dbReference>